<accession>A0A2T4A7A0</accession>
<proteinExistence type="predicted"/>
<evidence type="ECO:0000313" key="1">
    <source>
        <dbReference type="EMBL" id="PTB52898.1"/>
    </source>
</evidence>
<dbReference type="GeneID" id="36629058"/>
<dbReference type="EMBL" id="KZ679683">
    <property type="protein sequence ID" value="PTB52898.1"/>
    <property type="molecule type" value="Genomic_DNA"/>
</dbReference>
<dbReference type="RefSeq" id="XP_024772575.1">
    <property type="nucleotide sequence ID" value="XM_024920489.1"/>
</dbReference>
<dbReference type="Proteomes" id="UP000241690">
    <property type="component" value="Unassembled WGS sequence"/>
</dbReference>
<keyword evidence="2" id="KW-1185">Reference proteome</keyword>
<name>A0A2T4A7A0_TRIHA</name>
<organism evidence="1 2">
    <name type="scientific">Trichoderma harzianum CBS 226.95</name>
    <dbReference type="NCBI Taxonomy" id="983964"/>
    <lineage>
        <taxon>Eukaryota</taxon>
        <taxon>Fungi</taxon>
        <taxon>Dikarya</taxon>
        <taxon>Ascomycota</taxon>
        <taxon>Pezizomycotina</taxon>
        <taxon>Sordariomycetes</taxon>
        <taxon>Hypocreomycetidae</taxon>
        <taxon>Hypocreales</taxon>
        <taxon>Hypocreaceae</taxon>
        <taxon>Trichoderma</taxon>
    </lineage>
</organism>
<reference evidence="1 2" key="1">
    <citation type="submission" date="2016-07" db="EMBL/GenBank/DDBJ databases">
        <title>Multiple horizontal gene transfer events from other fungi enriched the ability of initially mycotrophic Trichoderma (Ascomycota) to feed on dead plant biomass.</title>
        <authorList>
            <consortium name="DOE Joint Genome Institute"/>
            <person name="Aerts A."/>
            <person name="Atanasova L."/>
            <person name="Chenthamara K."/>
            <person name="Zhang J."/>
            <person name="Grujic M."/>
            <person name="Henrissat B."/>
            <person name="Kuo A."/>
            <person name="Salamov A."/>
            <person name="Lipzen A."/>
            <person name="Labutti K."/>
            <person name="Barry K."/>
            <person name="Miao Y."/>
            <person name="Rahimi M.J."/>
            <person name="Shen Q."/>
            <person name="Grigoriev I.V."/>
            <person name="Kubicek C.P."/>
            <person name="Druzhinina I.S."/>
        </authorList>
    </citation>
    <scope>NUCLEOTIDE SEQUENCE [LARGE SCALE GENOMIC DNA]</scope>
    <source>
        <strain evidence="1 2">CBS 226.95</strain>
    </source>
</reference>
<evidence type="ECO:0000313" key="2">
    <source>
        <dbReference type="Proteomes" id="UP000241690"/>
    </source>
</evidence>
<dbReference type="AlphaFoldDB" id="A0A2T4A7A0"/>
<protein>
    <submittedName>
        <fullName evidence="1">Uncharacterized protein</fullName>
    </submittedName>
</protein>
<gene>
    <name evidence="1" type="ORF">M431DRAFT_522007</name>
</gene>
<sequence length="123" mass="13995">MAKIADLRPSLASPPLCSRHSRRDIEACLGTKKLVETELSCKLFSVDVFYFFKVSDVLLTCLAFSLVSFRLLGLAEANDTSPPCVTRLLDVMRWSFHSCWHCCHNQYSFILFNNNDNDNNNVT</sequence>